<evidence type="ECO:0000313" key="5">
    <source>
        <dbReference type="EMBL" id="BAI70140.1"/>
    </source>
</evidence>
<dbReference type="PROSITE" id="PS51257">
    <property type="entry name" value="PROKAR_LIPOPROTEIN"/>
    <property type="match status" value="1"/>
</dbReference>
<accession>D3DJY8</accession>
<protein>
    <submittedName>
        <fullName evidence="5">Heavy metal efflux pump, CzcB family</fullName>
    </submittedName>
</protein>
<dbReference type="PANTHER" id="PTHR30097:SF4">
    <property type="entry name" value="SLR6042 PROTEIN"/>
    <property type="match status" value="1"/>
</dbReference>
<organism evidence="5 6">
    <name type="scientific">Hydrogenobacter thermophilus (strain DSM 6534 / IAM 12695 / TK-6)</name>
    <dbReference type="NCBI Taxonomy" id="608538"/>
    <lineage>
        <taxon>Bacteria</taxon>
        <taxon>Pseudomonadati</taxon>
        <taxon>Aquificota</taxon>
        <taxon>Aquificia</taxon>
        <taxon>Aquificales</taxon>
        <taxon>Aquificaceae</taxon>
        <taxon>Hydrogenobacter</taxon>
    </lineage>
</organism>
<dbReference type="NCBIfam" id="TIGR01730">
    <property type="entry name" value="RND_mfp"/>
    <property type="match status" value="1"/>
</dbReference>
<dbReference type="GO" id="GO:0060003">
    <property type="term" value="P:copper ion export"/>
    <property type="evidence" value="ECO:0007669"/>
    <property type="project" value="TreeGrafter"/>
</dbReference>
<evidence type="ECO:0000259" key="4">
    <source>
        <dbReference type="Pfam" id="PF25973"/>
    </source>
</evidence>
<dbReference type="InterPro" id="IPR051909">
    <property type="entry name" value="MFP_Cation_Efflux"/>
</dbReference>
<dbReference type="InterPro" id="IPR006143">
    <property type="entry name" value="RND_pump_MFP"/>
</dbReference>
<dbReference type="KEGG" id="hth:HTH_1693"/>
<reference evidence="5 6" key="1">
    <citation type="journal article" date="2010" name="J. Bacteriol.">
        <title>Complete genome sequence of the thermophilic, obligately chemolithoautotrophic hydrogen-oxidizing bacterium Hydrogenobacter thermophilus TK-6.</title>
        <authorList>
            <person name="Arai H."/>
            <person name="Kanbe H."/>
            <person name="Ishii M."/>
            <person name="Igarashi Y."/>
        </authorList>
    </citation>
    <scope>NUCLEOTIDE SEQUENCE [LARGE SCALE GENOMIC DNA]</scope>
    <source>
        <strain evidence="6">DSM 6534 / IAM 12695 / TK-6 [Tokyo]</strain>
    </source>
</reference>
<dbReference type="STRING" id="608538.HTH_1693"/>
<name>D3DJY8_HYDTT</name>
<evidence type="ECO:0000259" key="3">
    <source>
        <dbReference type="Pfam" id="PF25954"/>
    </source>
</evidence>
<dbReference type="GO" id="GO:0015679">
    <property type="term" value="P:plasma membrane copper ion transport"/>
    <property type="evidence" value="ECO:0007669"/>
    <property type="project" value="TreeGrafter"/>
</dbReference>
<evidence type="ECO:0000256" key="2">
    <source>
        <dbReference type="ARBA" id="ARBA00022448"/>
    </source>
</evidence>
<dbReference type="RefSeq" id="WP_012964320.1">
    <property type="nucleotide sequence ID" value="NC_013799.1"/>
</dbReference>
<sequence length="341" mass="38062">MKIRWILLTSIILVSCTKEEKKAEKHEKPQSAQAVQVVFENVPDFVEATGLVQPDKDGTVKITARSAGTLQSIKVQVGDRVKRGQVLAVVKSPDTTDLYAQKLSLSAQLAQAERLFKLKKELYQVGAIPKSELMDAETNYQVLKAQLRGIEEKLKILGGGMGTSNIVSPMDGVVYQISAHVGDAVDQATDILSIVNPSKVVLTALVHDRDLPKIKVGERVEFFVSTYPHKKFEGRVKYVSDVEDPDTHTVKVYIEPTEREPFKINMFFNIRILAGQKPYALIPKKALLYQNGKFYVYLLKEGRIIKKEVNFVKELEDGRVAVMGVEEGQKVLSNPILEVTP</sequence>
<evidence type="ECO:0000313" key="6">
    <source>
        <dbReference type="Proteomes" id="UP000002574"/>
    </source>
</evidence>
<dbReference type="Pfam" id="PF25973">
    <property type="entry name" value="BSH_CzcB"/>
    <property type="match status" value="1"/>
</dbReference>
<dbReference type="KEGG" id="hte:Hydth_1678"/>
<dbReference type="Pfam" id="PF25954">
    <property type="entry name" value="Beta-barrel_RND_2"/>
    <property type="match status" value="1"/>
</dbReference>
<dbReference type="GO" id="GO:0022857">
    <property type="term" value="F:transmembrane transporter activity"/>
    <property type="evidence" value="ECO:0007669"/>
    <property type="project" value="InterPro"/>
</dbReference>
<dbReference type="eggNOG" id="COG0845">
    <property type="taxonomic scope" value="Bacteria"/>
</dbReference>
<evidence type="ECO:0000256" key="1">
    <source>
        <dbReference type="ARBA" id="ARBA00009477"/>
    </source>
</evidence>
<dbReference type="InterPro" id="IPR058647">
    <property type="entry name" value="BSH_CzcB-like"/>
</dbReference>
<keyword evidence="2" id="KW-0813">Transport</keyword>
<dbReference type="OrthoDB" id="10524at2"/>
<feature type="domain" description="CusB-like beta-barrel" evidence="3">
    <location>
        <begin position="202"/>
        <end position="272"/>
    </location>
</feature>
<dbReference type="Proteomes" id="UP000002574">
    <property type="component" value="Chromosome"/>
</dbReference>
<proteinExistence type="inferred from homology"/>
<dbReference type="PANTHER" id="PTHR30097">
    <property type="entry name" value="CATION EFFLUX SYSTEM PROTEIN CUSB"/>
    <property type="match status" value="1"/>
</dbReference>
<keyword evidence="6" id="KW-1185">Reference proteome</keyword>
<feature type="domain" description="CzcB-like barrel-sandwich hybrid" evidence="4">
    <location>
        <begin position="59"/>
        <end position="195"/>
    </location>
</feature>
<dbReference type="EMBL" id="AP011112">
    <property type="protein sequence ID" value="BAI70140.1"/>
    <property type="molecule type" value="Genomic_DNA"/>
</dbReference>
<dbReference type="Gene3D" id="2.40.50.100">
    <property type="match status" value="1"/>
</dbReference>
<dbReference type="Gene3D" id="2.40.420.20">
    <property type="match status" value="1"/>
</dbReference>
<dbReference type="AlphaFoldDB" id="D3DJY8"/>
<dbReference type="GO" id="GO:0030313">
    <property type="term" value="C:cell envelope"/>
    <property type="evidence" value="ECO:0007669"/>
    <property type="project" value="TreeGrafter"/>
</dbReference>
<comment type="similarity">
    <text evidence="1">Belongs to the membrane fusion protein (MFP) (TC 8.A.1) family.</text>
</comment>
<dbReference type="GO" id="GO:0016020">
    <property type="term" value="C:membrane"/>
    <property type="evidence" value="ECO:0007669"/>
    <property type="project" value="InterPro"/>
</dbReference>
<gene>
    <name evidence="5" type="primary">czcB</name>
    <name evidence="5" type="ordered locus">HTH_1693</name>
</gene>
<dbReference type="Gene3D" id="2.40.30.170">
    <property type="match status" value="1"/>
</dbReference>
<dbReference type="InterPro" id="IPR058792">
    <property type="entry name" value="Beta-barrel_RND_2"/>
</dbReference>
<dbReference type="Gene3D" id="1.10.287.470">
    <property type="entry name" value="Helix hairpin bin"/>
    <property type="match status" value="1"/>
</dbReference>
<dbReference type="SUPFAM" id="SSF111369">
    <property type="entry name" value="HlyD-like secretion proteins"/>
    <property type="match status" value="1"/>
</dbReference>